<dbReference type="Pfam" id="PF08534">
    <property type="entry name" value="Redoxin"/>
    <property type="match status" value="1"/>
</dbReference>
<evidence type="ECO:0000256" key="4">
    <source>
        <dbReference type="ARBA" id="ARBA00023284"/>
    </source>
</evidence>
<keyword evidence="5" id="KW-0472">Membrane</keyword>
<dbReference type="EMBL" id="JAGZEE010000030">
    <property type="protein sequence ID" value="MBS5412472.1"/>
    <property type="molecule type" value="Genomic_DNA"/>
</dbReference>
<evidence type="ECO:0000256" key="2">
    <source>
        <dbReference type="ARBA" id="ARBA00022748"/>
    </source>
</evidence>
<feature type="domain" description="Redoxin" evidence="6">
    <location>
        <begin position="49"/>
        <end position="158"/>
    </location>
</feature>
<evidence type="ECO:0000259" key="6">
    <source>
        <dbReference type="Pfam" id="PF08534"/>
    </source>
</evidence>
<protein>
    <submittedName>
        <fullName evidence="7">Redoxin family protein</fullName>
    </submittedName>
</protein>
<dbReference type="Proteomes" id="UP000782901">
    <property type="component" value="Unassembled WGS sequence"/>
</dbReference>
<feature type="transmembrane region" description="Helical" evidence="5">
    <location>
        <begin position="7"/>
        <end position="28"/>
    </location>
</feature>
<keyword evidence="2" id="KW-0201">Cytochrome c-type biogenesis</keyword>
<dbReference type="GO" id="GO:0016491">
    <property type="term" value="F:oxidoreductase activity"/>
    <property type="evidence" value="ECO:0007669"/>
    <property type="project" value="InterPro"/>
</dbReference>
<evidence type="ECO:0000313" key="7">
    <source>
        <dbReference type="EMBL" id="MBS5412472.1"/>
    </source>
</evidence>
<organism evidence="7 8">
    <name type="scientific">Bacteroides thetaiotaomicron</name>
    <dbReference type="NCBI Taxonomy" id="818"/>
    <lineage>
        <taxon>Bacteria</taxon>
        <taxon>Pseudomonadati</taxon>
        <taxon>Bacteroidota</taxon>
        <taxon>Bacteroidia</taxon>
        <taxon>Bacteroidales</taxon>
        <taxon>Bacteroidaceae</taxon>
        <taxon>Bacteroides</taxon>
    </lineage>
</organism>
<comment type="caution">
    <text evidence="7">The sequence shown here is derived from an EMBL/GenBank/DDBJ whole genome shotgun (WGS) entry which is preliminary data.</text>
</comment>
<keyword evidence="4" id="KW-0676">Redox-active center</keyword>
<keyword evidence="5" id="KW-1133">Transmembrane helix</keyword>
<gene>
    <name evidence="7" type="ORF">KHY35_17475</name>
</gene>
<dbReference type="AlphaFoldDB" id="A0A943DUQ1"/>
<reference evidence="7" key="1">
    <citation type="submission" date="2021-02" db="EMBL/GenBank/DDBJ databases">
        <title>Infant gut strain persistence is associated with maternal origin, phylogeny, and functional potential including surface adhesion and iron acquisition.</title>
        <authorList>
            <person name="Lou Y.C."/>
        </authorList>
    </citation>
    <scope>NUCLEOTIDE SEQUENCE</scope>
    <source>
        <strain evidence="7">L3_082_243G1_dasL3_082_243G1_maxbin2.maxbin.015s ta_sub</strain>
    </source>
</reference>
<keyword evidence="5" id="KW-0812">Transmembrane</keyword>
<evidence type="ECO:0000256" key="3">
    <source>
        <dbReference type="ARBA" id="ARBA00023157"/>
    </source>
</evidence>
<evidence type="ECO:0000313" key="8">
    <source>
        <dbReference type="Proteomes" id="UP000782901"/>
    </source>
</evidence>
<dbReference type="GO" id="GO:0017004">
    <property type="term" value="P:cytochrome complex assembly"/>
    <property type="evidence" value="ECO:0007669"/>
    <property type="project" value="UniProtKB-KW"/>
</dbReference>
<name>A0A943DUQ1_BACT4</name>
<proteinExistence type="predicted"/>
<dbReference type="InterPro" id="IPR013740">
    <property type="entry name" value="Redoxin"/>
</dbReference>
<dbReference type="InterPro" id="IPR050553">
    <property type="entry name" value="Thioredoxin_ResA/DsbE_sf"/>
</dbReference>
<accession>A0A943DUQ1</accession>
<dbReference type="PANTHER" id="PTHR42852">
    <property type="entry name" value="THIOL:DISULFIDE INTERCHANGE PROTEIN DSBE"/>
    <property type="match status" value="1"/>
</dbReference>
<sequence>MKKLTKTIVIIIGLILLIAIVLLFPLLYSGTNEIKIVEQRFLTFDETLSQDYLQNTTAIVDIWGIYCSPCLKEFDYVAEIKEKYRDKNLKFLYLCPMRRIDHKVRWKKIIKGKQLVGIHIAIDTEELFNDIWEQYLNEPLSAKYMVPRYFIVKNGIIVVPYAAPPSSKKKLCNQIDSVLNLK</sequence>
<keyword evidence="3" id="KW-1015">Disulfide bond</keyword>
<evidence type="ECO:0000256" key="1">
    <source>
        <dbReference type="ARBA" id="ARBA00004196"/>
    </source>
</evidence>
<dbReference type="SUPFAM" id="SSF52833">
    <property type="entry name" value="Thioredoxin-like"/>
    <property type="match status" value="1"/>
</dbReference>
<dbReference type="Gene3D" id="3.40.30.10">
    <property type="entry name" value="Glutaredoxin"/>
    <property type="match status" value="1"/>
</dbReference>
<evidence type="ECO:0000256" key="5">
    <source>
        <dbReference type="SAM" id="Phobius"/>
    </source>
</evidence>
<comment type="subcellular location">
    <subcellularLocation>
        <location evidence="1">Cell envelope</location>
    </subcellularLocation>
</comment>
<dbReference type="InterPro" id="IPR036249">
    <property type="entry name" value="Thioredoxin-like_sf"/>
</dbReference>
<dbReference type="PANTHER" id="PTHR42852:SF6">
    <property type="entry name" value="THIOL:DISULFIDE INTERCHANGE PROTEIN DSBE"/>
    <property type="match status" value="1"/>
</dbReference>
<dbReference type="GO" id="GO:0030313">
    <property type="term" value="C:cell envelope"/>
    <property type="evidence" value="ECO:0007669"/>
    <property type="project" value="UniProtKB-SubCell"/>
</dbReference>